<dbReference type="EMBL" id="JAAALK010000285">
    <property type="protein sequence ID" value="KAG8064474.1"/>
    <property type="molecule type" value="Genomic_DNA"/>
</dbReference>
<proteinExistence type="predicted"/>
<gene>
    <name evidence="2" type="ORF">GUJ93_ZPchr0004g39226</name>
</gene>
<evidence type="ECO:0000313" key="2">
    <source>
        <dbReference type="EMBL" id="KAG8064474.1"/>
    </source>
</evidence>
<keyword evidence="1" id="KW-0732">Signal</keyword>
<dbReference type="Proteomes" id="UP000729402">
    <property type="component" value="Unassembled WGS sequence"/>
</dbReference>
<accession>A0A8J5VYH6</accession>
<protein>
    <submittedName>
        <fullName evidence="2">Uncharacterized protein</fullName>
    </submittedName>
</protein>
<sequence>MAMVDGAAMVLLLFDSSWWWSRCQKSLSSLVERWGGDCQWDSLQVEQIRKKASDAVAFAGVLVAASHHLDLDQEREQGVDSAHLHRCAPRYLSLS</sequence>
<reference evidence="2" key="1">
    <citation type="journal article" date="2021" name="bioRxiv">
        <title>Whole Genome Assembly and Annotation of Northern Wild Rice, Zizania palustris L., Supports a Whole Genome Duplication in the Zizania Genus.</title>
        <authorList>
            <person name="Haas M."/>
            <person name="Kono T."/>
            <person name="Macchietto M."/>
            <person name="Millas R."/>
            <person name="McGilp L."/>
            <person name="Shao M."/>
            <person name="Duquette J."/>
            <person name="Hirsch C.N."/>
            <person name="Kimball J."/>
        </authorList>
    </citation>
    <scope>NUCLEOTIDE SEQUENCE</scope>
    <source>
        <tissue evidence="2">Fresh leaf tissue</tissue>
    </source>
</reference>
<dbReference type="AlphaFoldDB" id="A0A8J5VYH6"/>
<evidence type="ECO:0000313" key="3">
    <source>
        <dbReference type="Proteomes" id="UP000729402"/>
    </source>
</evidence>
<comment type="caution">
    <text evidence="2">The sequence shown here is derived from an EMBL/GenBank/DDBJ whole genome shotgun (WGS) entry which is preliminary data.</text>
</comment>
<evidence type="ECO:0000256" key="1">
    <source>
        <dbReference type="SAM" id="SignalP"/>
    </source>
</evidence>
<reference evidence="2" key="2">
    <citation type="submission" date="2021-02" db="EMBL/GenBank/DDBJ databases">
        <authorList>
            <person name="Kimball J.A."/>
            <person name="Haas M.W."/>
            <person name="Macchietto M."/>
            <person name="Kono T."/>
            <person name="Duquette J."/>
            <person name="Shao M."/>
        </authorList>
    </citation>
    <scope>NUCLEOTIDE SEQUENCE</scope>
    <source>
        <tissue evidence="2">Fresh leaf tissue</tissue>
    </source>
</reference>
<name>A0A8J5VYH6_ZIZPA</name>
<keyword evidence="3" id="KW-1185">Reference proteome</keyword>
<feature type="signal peptide" evidence="1">
    <location>
        <begin position="1"/>
        <end position="23"/>
    </location>
</feature>
<organism evidence="2 3">
    <name type="scientific">Zizania palustris</name>
    <name type="common">Northern wild rice</name>
    <dbReference type="NCBI Taxonomy" id="103762"/>
    <lineage>
        <taxon>Eukaryota</taxon>
        <taxon>Viridiplantae</taxon>
        <taxon>Streptophyta</taxon>
        <taxon>Embryophyta</taxon>
        <taxon>Tracheophyta</taxon>
        <taxon>Spermatophyta</taxon>
        <taxon>Magnoliopsida</taxon>
        <taxon>Liliopsida</taxon>
        <taxon>Poales</taxon>
        <taxon>Poaceae</taxon>
        <taxon>BOP clade</taxon>
        <taxon>Oryzoideae</taxon>
        <taxon>Oryzeae</taxon>
        <taxon>Zizaniinae</taxon>
        <taxon>Zizania</taxon>
    </lineage>
</organism>
<feature type="chain" id="PRO_5035305076" evidence="1">
    <location>
        <begin position="24"/>
        <end position="95"/>
    </location>
</feature>